<protein>
    <submittedName>
        <fullName evidence="1">Uncharacterized protein</fullName>
    </submittedName>
</protein>
<sequence length="118" mass="12361">MGQEPNSGGAGRPSILGDMVRGALLGDFARELGLPGAAVQVALNFVPVVGSICAFRDAAANWRTRDRTGVLLNLLAVVPVIGAVAKGAEVWRHVQRLRRGFEVSYRVRRPQGAGGTGG</sequence>
<dbReference type="AlphaFoldDB" id="A0A6J4VIJ0"/>
<accession>A0A6J4VIJ0</accession>
<proteinExistence type="predicted"/>
<gene>
    <name evidence="1" type="ORF">AVDCRST_MAG18-2809</name>
</gene>
<name>A0A6J4VIJ0_9BACT</name>
<evidence type="ECO:0000313" key="1">
    <source>
        <dbReference type="EMBL" id="CAA9578339.1"/>
    </source>
</evidence>
<dbReference type="CDD" id="cd20746">
    <property type="entry name" value="FIX_Ntox15_NUC_DUF4112_RhsA-like"/>
    <property type="match status" value="1"/>
</dbReference>
<reference evidence="1" key="1">
    <citation type="submission" date="2020-02" db="EMBL/GenBank/DDBJ databases">
        <authorList>
            <person name="Meier V. D."/>
        </authorList>
    </citation>
    <scope>NUCLEOTIDE SEQUENCE</scope>
    <source>
        <strain evidence="1">AVDCRST_MAG18</strain>
    </source>
</reference>
<organism evidence="1">
    <name type="scientific">uncultured Thermomicrobiales bacterium</name>
    <dbReference type="NCBI Taxonomy" id="1645740"/>
    <lineage>
        <taxon>Bacteria</taxon>
        <taxon>Pseudomonadati</taxon>
        <taxon>Thermomicrobiota</taxon>
        <taxon>Thermomicrobia</taxon>
        <taxon>Thermomicrobiales</taxon>
        <taxon>environmental samples</taxon>
    </lineage>
</organism>
<dbReference type="EMBL" id="CADCWN010000215">
    <property type="protein sequence ID" value="CAA9578339.1"/>
    <property type="molecule type" value="Genomic_DNA"/>
</dbReference>
<dbReference type="InterPro" id="IPR049802">
    <property type="entry name" value="RhsC-like_FIX"/>
</dbReference>